<keyword evidence="1" id="KW-0812">Transmembrane</keyword>
<dbReference type="Pfam" id="PF18895">
    <property type="entry name" value="T4SS_pilin"/>
    <property type="match status" value="1"/>
</dbReference>
<keyword evidence="3" id="KW-1185">Reference proteome</keyword>
<gene>
    <name evidence="2" type="ORF">F4553_008044</name>
</gene>
<protein>
    <submittedName>
        <fullName evidence="2">Uncharacterized protein</fullName>
    </submittedName>
</protein>
<keyword evidence="1" id="KW-0472">Membrane</keyword>
<dbReference type="EMBL" id="JACHMN010000003">
    <property type="protein sequence ID" value="MBB5874610.1"/>
    <property type="molecule type" value="Genomic_DNA"/>
</dbReference>
<accession>A0A841C6Q1</accession>
<keyword evidence="1" id="KW-1133">Transmembrane helix</keyword>
<feature type="transmembrane region" description="Helical" evidence="1">
    <location>
        <begin position="40"/>
        <end position="59"/>
    </location>
</feature>
<reference evidence="2 3" key="1">
    <citation type="submission" date="2020-08" db="EMBL/GenBank/DDBJ databases">
        <title>Sequencing the genomes of 1000 actinobacteria strains.</title>
        <authorList>
            <person name="Klenk H.-P."/>
        </authorList>
    </citation>
    <scope>NUCLEOTIDE SEQUENCE [LARGE SCALE GENOMIC DNA]</scope>
    <source>
        <strain evidence="2 3">DSM 45362</strain>
    </source>
</reference>
<evidence type="ECO:0000313" key="3">
    <source>
        <dbReference type="Proteomes" id="UP000587527"/>
    </source>
</evidence>
<evidence type="ECO:0000256" key="1">
    <source>
        <dbReference type="SAM" id="Phobius"/>
    </source>
</evidence>
<dbReference type="Proteomes" id="UP000587527">
    <property type="component" value="Unassembled WGS sequence"/>
</dbReference>
<organism evidence="2 3">
    <name type="scientific">Allocatelliglobosispora scoriae</name>
    <dbReference type="NCBI Taxonomy" id="643052"/>
    <lineage>
        <taxon>Bacteria</taxon>
        <taxon>Bacillati</taxon>
        <taxon>Actinomycetota</taxon>
        <taxon>Actinomycetes</taxon>
        <taxon>Micromonosporales</taxon>
        <taxon>Micromonosporaceae</taxon>
        <taxon>Allocatelliglobosispora</taxon>
    </lineage>
</organism>
<dbReference type="AlphaFoldDB" id="A0A841C6Q1"/>
<dbReference type="InterPro" id="IPR043993">
    <property type="entry name" value="T4SS_pilin"/>
</dbReference>
<proteinExistence type="predicted"/>
<evidence type="ECO:0000313" key="2">
    <source>
        <dbReference type="EMBL" id="MBB5874610.1"/>
    </source>
</evidence>
<dbReference type="RefSeq" id="WP_221470665.1">
    <property type="nucleotide sequence ID" value="NZ_JACHMN010000003.1"/>
</dbReference>
<sequence length="102" mass="10320">MSTLMYLAHTAADLFAAPPTPAPAAVKTLPEVIDGIKAWIMGILAAVATLFLVIGGLRYMGAGSDPAQVEQAKGNFKSALIGYAAAVLAPVILSVLQGILGG</sequence>
<feature type="transmembrane region" description="Helical" evidence="1">
    <location>
        <begin position="80"/>
        <end position="100"/>
    </location>
</feature>
<name>A0A841C6Q1_9ACTN</name>
<comment type="caution">
    <text evidence="2">The sequence shown here is derived from an EMBL/GenBank/DDBJ whole genome shotgun (WGS) entry which is preliminary data.</text>
</comment>